<accession>A0AAD5M7R6</accession>
<proteinExistence type="predicted"/>
<evidence type="ECO:0000313" key="3">
    <source>
        <dbReference type="EMBL" id="KAJ1359066.1"/>
    </source>
</evidence>
<evidence type="ECO:0000256" key="1">
    <source>
        <dbReference type="SAM" id="SignalP"/>
    </source>
</evidence>
<dbReference type="EMBL" id="JAHQIW010001809">
    <property type="protein sequence ID" value="KAJ1353672.1"/>
    <property type="molecule type" value="Genomic_DNA"/>
</dbReference>
<organism evidence="2 4">
    <name type="scientific">Parelaphostrongylus tenuis</name>
    <name type="common">Meningeal worm</name>
    <dbReference type="NCBI Taxonomy" id="148309"/>
    <lineage>
        <taxon>Eukaryota</taxon>
        <taxon>Metazoa</taxon>
        <taxon>Ecdysozoa</taxon>
        <taxon>Nematoda</taxon>
        <taxon>Chromadorea</taxon>
        <taxon>Rhabditida</taxon>
        <taxon>Rhabditina</taxon>
        <taxon>Rhabditomorpha</taxon>
        <taxon>Strongyloidea</taxon>
        <taxon>Metastrongylidae</taxon>
        <taxon>Parelaphostrongylus</taxon>
    </lineage>
</organism>
<dbReference type="AlphaFoldDB" id="A0AAD5M7R6"/>
<evidence type="ECO:0008006" key="5">
    <source>
        <dbReference type="Google" id="ProtNLM"/>
    </source>
</evidence>
<gene>
    <name evidence="2" type="ORF">KIN20_010355</name>
    <name evidence="3" type="ORF">KIN20_017690</name>
</gene>
<dbReference type="EMBL" id="JAHQIW010003539">
    <property type="protein sequence ID" value="KAJ1359066.1"/>
    <property type="molecule type" value="Genomic_DNA"/>
</dbReference>
<name>A0AAD5M7R6_PARTN</name>
<protein>
    <recommendedName>
        <fullName evidence="5">Potassium channel domain-containing protein</fullName>
    </recommendedName>
</protein>
<keyword evidence="1" id="KW-0732">Signal</keyword>
<sequence>MARLSSDPIMISLLVTVSTTLGCGDMPPGQAGTKTFSVAGFTLPVAMVYTAAPDVQARVPGIATSEPGAKGFVERLVMQTVIL</sequence>
<feature type="chain" id="PRO_5042441337" description="Potassium channel domain-containing protein" evidence="1">
    <location>
        <begin position="23"/>
        <end position="83"/>
    </location>
</feature>
<keyword evidence="4" id="KW-1185">Reference proteome</keyword>
<dbReference type="Proteomes" id="UP001196413">
    <property type="component" value="Unassembled WGS sequence"/>
</dbReference>
<reference evidence="2" key="1">
    <citation type="submission" date="2021-06" db="EMBL/GenBank/DDBJ databases">
        <title>Parelaphostrongylus tenuis whole genome reference sequence.</title>
        <authorList>
            <person name="Garwood T.J."/>
            <person name="Larsen P.A."/>
            <person name="Fountain-Jones N.M."/>
            <person name="Garbe J.R."/>
            <person name="Macchietto M.G."/>
            <person name="Kania S.A."/>
            <person name="Gerhold R.W."/>
            <person name="Richards J.E."/>
            <person name="Wolf T.M."/>
        </authorList>
    </citation>
    <scope>NUCLEOTIDE SEQUENCE</scope>
    <source>
        <strain evidence="2">MNPRO001-30</strain>
        <tissue evidence="2">Meninges</tissue>
    </source>
</reference>
<evidence type="ECO:0000313" key="2">
    <source>
        <dbReference type="EMBL" id="KAJ1353672.1"/>
    </source>
</evidence>
<dbReference type="PROSITE" id="PS51257">
    <property type="entry name" value="PROKAR_LIPOPROTEIN"/>
    <property type="match status" value="1"/>
</dbReference>
<feature type="signal peptide" evidence="1">
    <location>
        <begin position="1"/>
        <end position="22"/>
    </location>
</feature>
<evidence type="ECO:0000313" key="4">
    <source>
        <dbReference type="Proteomes" id="UP001196413"/>
    </source>
</evidence>
<comment type="caution">
    <text evidence="2">The sequence shown here is derived from an EMBL/GenBank/DDBJ whole genome shotgun (WGS) entry which is preliminary data.</text>
</comment>